<feature type="transmembrane region" description="Helical" evidence="2">
    <location>
        <begin position="6"/>
        <end position="23"/>
    </location>
</feature>
<feature type="transmembrane region" description="Helical" evidence="2">
    <location>
        <begin position="80"/>
        <end position="103"/>
    </location>
</feature>
<keyword evidence="2" id="KW-0812">Transmembrane</keyword>
<dbReference type="EMBL" id="JALLBG020000214">
    <property type="protein sequence ID" value="KAL3759014.1"/>
    <property type="molecule type" value="Genomic_DNA"/>
</dbReference>
<dbReference type="Proteomes" id="UP001530293">
    <property type="component" value="Unassembled WGS sequence"/>
</dbReference>
<feature type="compositionally biased region" description="Basic and acidic residues" evidence="1">
    <location>
        <begin position="159"/>
        <end position="187"/>
    </location>
</feature>
<protein>
    <submittedName>
        <fullName evidence="3">Uncharacterized protein</fullName>
    </submittedName>
</protein>
<name>A0ABD3M8M9_9STRA</name>
<sequence length="187" mass="21339">MPPPIGAFLMPLYSILSWYGLCAQGSSGKYILPVAIIGWVWAGINILRTKRLDLGIVTFFFVILSALFERKYGFTRGVKWSLCVSSMLVAANYSLVIAFWKVIQKDLSKTQSTTWMNIFWTYCASMMVFWVCVAIKTYGRGESIGYTVEQNSAEDDQQERESLPERSREDDNWDEKSTGVDKSQYDT</sequence>
<keyword evidence="2" id="KW-1133">Transmembrane helix</keyword>
<feature type="region of interest" description="Disordered" evidence="1">
    <location>
        <begin position="149"/>
        <end position="187"/>
    </location>
</feature>
<dbReference type="AlphaFoldDB" id="A0ABD3M8M9"/>
<evidence type="ECO:0000256" key="1">
    <source>
        <dbReference type="SAM" id="MobiDB-lite"/>
    </source>
</evidence>
<gene>
    <name evidence="3" type="ORF">ACHAWU_008623</name>
</gene>
<comment type="caution">
    <text evidence="3">The sequence shown here is derived from an EMBL/GenBank/DDBJ whole genome shotgun (WGS) entry which is preliminary data.</text>
</comment>
<keyword evidence="4" id="KW-1185">Reference proteome</keyword>
<keyword evidence="2" id="KW-0472">Membrane</keyword>
<evidence type="ECO:0000313" key="4">
    <source>
        <dbReference type="Proteomes" id="UP001530293"/>
    </source>
</evidence>
<feature type="transmembrane region" description="Helical" evidence="2">
    <location>
        <begin position="30"/>
        <end position="46"/>
    </location>
</feature>
<evidence type="ECO:0000256" key="2">
    <source>
        <dbReference type="SAM" id="Phobius"/>
    </source>
</evidence>
<proteinExistence type="predicted"/>
<accession>A0ABD3M8M9</accession>
<reference evidence="3 4" key="1">
    <citation type="submission" date="2024-10" db="EMBL/GenBank/DDBJ databases">
        <title>Updated reference genomes for cyclostephanoid diatoms.</title>
        <authorList>
            <person name="Roberts W.R."/>
            <person name="Alverson A.J."/>
        </authorList>
    </citation>
    <scope>NUCLEOTIDE SEQUENCE [LARGE SCALE GENOMIC DNA]</scope>
    <source>
        <strain evidence="3 4">AJA232-27</strain>
    </source>
</reference>
<feature type="transmembrane region" description="Helical" evidence="2">
    <location>
        <begin position="115"/>
        <end position="135"/>
    </location>
</feature>
<organism evidence="3 4">
    <name type="scientific">Discostella pseudostelligera</name>
    <dbReference type="NCBI Taxonomy" id="259834"/>
    <lineage>
        <taxon>Eukaryota</taxon>
        <taxon>Sar</taxon>
        <taxon>Stramenopiles</taxon>
        <taxon>Ochrophyta</taxon>
        <taxon>Bacillariophyta</taxon>
        <taxon>Coscinodiscophyceae</taxon>
        <taxon>Thalassiosirophycidae</taxon>
        <taxon>Stephanodiscales</taxon>
        <taxon>Stephanodiscaceae</taxon>
        <taxon>Discostella</taxon>
    </lineage>
</organism>
<feature type="transmembrane region" description="Helical" evidence="2">
    <location>
        <begin position="52"/>
        <end position="68"/>
    </location>
</feature>
<evidence type="ECO:0000313" key="3">
    <source>
        <dbReference type="EMBL" id="KAL3759014.1"/>
    </source>
</evidence>